<dbReference type="EMBL" id="LFNT01000018">
    <property type="protein sequence ID" value="KMS73609.1"/>
    <property type="molecule type" value="Genomic_DNA"/>
</dbReference>
<dbReference type="PATRIC" id="fig|1938.3.peg.1318"/>
<reference evidence="1 2" key="1">
    <citation type="submission" date="2015-06" db="EMBL/GenBank/DDBJ databases">
        <authorList>
            <person name="Ju K.-S."/>
            <person name="Doroghazi J.R."/>
            <person name="Metcalf W.W."/>
        </authorList>
    </citation>
    <scope>NUCLEOTIDE SEQUENCE [LARGE SCALE GENOMIC DNA]</scope>
    <source>
        <strain evidence="1 2">NRRL 3414</strain>
    </source>
</reference>
<gene>
    <name evidence="1" type="ORF">ACM01_17875</name>
</gene>
<organism evidence="1 2">
    <name type="scientific">Streptomyces viridochromogenes</name>
    <dbReference type="NCBI Taxonomy" id="1938"/>
    <lineage>
        <taxon>Bacteria</taxon>
        <taxon>Bacillati</taxon>
        <taxon>Actinomycetota</taxon>
        <taxon>Actinomycetes</taxon>
        <taxon>Kitasatosporales</taxon>
        <taxon>Streptomycetaceae</taxon>
        <taxon>Streptomyces</taxon>
    </lineage>
</organism>
<name>A0A0J7ZCS4_STRVR</name>
<dbReference type="RefSeq" id="WP_048582246.1">
    <property type="nucleotide sequence ID" value="NZ_LFNT01000018.1"/>
</dbReference>
<dbReference type="Proteomes" id="UP000037432">
    <property type="component" value="Unassembled WGS sequence"/>
</dbReference>
<accession>A0A0J7ZCS4</accession>
<evidence type="ECO:0000313" key="2">
    <source>
        <dbReference type="Proteomes" id="UP000037432"/>
    </source>
</evidence>
<comment type="caution">
    <text evidence="1">The sequence shown here is derived from an EMBL/GenBank/DDBJ whole genome shotgun (WGS) entry which is preliminary data.</text>
</comment>
<proteinExistence type="predicted"/>
<sequence length="66" mass="7292">MPHVMLRLDRVLGFCTVNGSERPRPRFGDSASEDPQTTAQTLALLTQAEAALTDTKGRMPHRLAEE</sequence>
<dbReference type="OrthoDB" id="3268708at2"/>
<dbReference type="AlphaFoldDB" id="A0A0J7ZCS4"/>
<protein>
    <submittedName>
        <fullName evidence="1">Uncharacterized protein</fullName>
    </submittedName>
</protein>
<evidence type="ECO:0000313" key="1">
    <source>
        <dbReference type="EMBL" id="KMS73609.1"/>
    </source>
</evidence>